<dbReference type="KEGG" id="bhan:CGC63_04585"/>
<reference evidence="2" key="1">
    <citation type="submission" date="2009-09" db="EMBL/GenBank/DDBJ databases">
        <authorList>
            <person name="Weinstock G."/>
            <person name="Sodergren E."/>
            <person name="Clifton S."/>
            <person name="Fulton L."/>
            <person name="Fulton B."/>
            <person name="Courtney L."/>
            <person name="Fronick C."/>
            <person name="Harrison M."/>
            <person name="Strong C."/>
            <person name="Farmer C."/>
            <person name="Delahaunty K."/>
            <person name="Markovic C."/>
            <person name="Hall O."/>
            <person name="Minx P."/>
            <person name="Tomlinson C."/>
            <person name="Mitreva M."/>
            <person name="Nelson J."/>
            <person name="Hou S."/>
            <person name="Wollam A."/>
            <person name="Pepin K.H."/>
            <person name="Johnson M."/>
            <person name="Bhonagiri V."/>
            <person name="Nash W.E."/>
            <person name="Warren W."/>
            <person name="Chinwalla A."/>
            <person name="Mardis E.R."/>
            <person name="Wilson R.K."/>
        </authorList>
    </citation>
    <scope>NUCLEOTIDE SEQUENCE [LARGE SCALE GENOMIC DNA]</scope>
    <source>
        <strain evidence="2">DSM 20583</strain>
    </source>
</reference>
<accession>C9LBR2</accession>
<proteinExistence type="predicted"/>
<sequence>MCNQIMKKEVQEAIRAGEQVLQSLYYASEKLENAGKWGIFDMFAGGFFSSYMKHSRIKEAEALLEQAKIELQLFQRELNDVGEALHLQIEIGDFLTFADFFLDGFITDYLVQSKISDAREDIELAILHVNIILDKLYKKLEGYSDEKNQKKILKKL</sequence>
<keyword evidence="3" id="KW-1185">Reference proteome</keyword>
<dbReference type="HOGENOM" id="CLU_122635_0_0_9"/>
<evidence type="ECO:0000313" key="3">
    <source>
        <dbReference type="Proteomes" id="UP000003755"/>
    </source>
</evidence>
<protein>
    <submittedName>
        <fullName evidence="2">Uncharacterized protein</fullName>
    </submittedName>
</protein>
<feature type="coiled-coil region" evidence="1">
    <location>
        <begin position="57"/>
        <end position="84"/>
    </location>
</feature>
<dbReference type="EMBL" id="ABYU02000043">
    <property type="protein sequence ID" value="EEX20569.1"/>
    <property type="molecule type" value="Genomic_DNA"/>
</dbReference>
<dbReference type="STRING" id="537007.BLAHAN_06870"/>
<dbReference type="eggNOG" id="COG3064">
    <property type="taxonomic scope" value="Bacteria"/>
</dbReference>
<name>C9LBR2_BLAHA</name>
<organism evidence="2 3">
    <name type="scientific">Blautia hansenii DSM 20583</name>
    <dbReference type="NCBI Taxonomy" id="537007"/>
    <lineage>
        <taxon>Bacteria</taxon>
        <taxon>Bacillati</taxon>
        <taxon>Bacillota</taxon>
        <taxon>Clostridia</taxon>
        <taxon>Lachnospirales</taxon>
        <taxon>Lachnospiraceae</taxon>
        <taxon>Blautia</taxon>
    </lineage>
</organism>
<dbReference type="RefSeq" id="WP_004223346.1">
    <property type="nucleotide sequence ID" value="NZ_CP022413.2"/>
</dbReference>
<evidence type="ECO:0000256" key="1">
    <source>
        <dbReference type="SAM" id="Coils"/>
    </source>
</evidence>
<keyword evidence="1" id="KW-0175">Coiled coil</keyword>
<comment type="caution">
    <text evidence="2">The sequence shown here is derived from an EMBL/GenBank/DDBJ whole genome shotgun (WGS) entry which is preliminary data.</text>
</comment>
<gene>
    <name evidence="2" type="ORF">BLAHAN_06870</name>
</gene>
<dbReference type="AlphaFoldDB" id="C9LBR2"/>
<evidence type="ECO:0000313" key="2">
    <source>
        <dbReference type="EMBL" id="EEX20569.1"/>
    </source>
</evidence>
<dbReference type="Proteomes" id="UP000003755">
    <property type="component" value="Unassembled WGS sequence"/>
</dbReference>